<proteinExistence type="predicted"/>
<comment type="caution">
    <text evidence="1">The sequence shown here is derived from an EMBL/GenBank/DDBJ whole genome shotgun (WGS) entry which is preliminary data.</text>
</comment>
<keyword evidence="2" id="KW-1185">Reference proteome</keyword>
<name>A0ABP4DW20_9ACTN</name>
<evidence type="ECO:0000313" key="2">
    <source>
        <dbReference type="Proteomes" id="UP001500037"/>
    </source>
</evidence>
<reference evidence="2" key="1">
    <citation type="journal article" date="2019" name="Int. J. Syst. Evol. Microbiol.">
        <title>The Global Catalogue of Microorganisms (GCM) 10K type strain sequencing project: providing services to taxonomists for standard genome sequencing and annotation.</title>
        <authorList>
            <consortium name="The Broad Institute Genomics Platform"/>
            <consortium name="The Broad Institute Genome Sequencing Center for Infectious Disease"/>
            <person name="Wu L."/>
            <person name="Ma J."/>
        </authorList>
    </citation>
    <scope>NUCLEOTIDE SEQUENCE [LARGE SCALE GENOMIC DNA]</scope>
    <source>
        <strain evidence="2">JCM 13004</strain>
    </source>
</reference>
<dbReference type="EMBL" id="BAAALF010000534">
    <property type="protein sequence ID" value="GAA1073732.1"/>
    <property type="molecule type" value="Genomic_DNA"/>
</dbReference>
<sequence>MATTSHDIVVTRWAMDHRRHDLGADLPRQKWKRRSCGEGAHGLRICDWARTEVRPWRRPDRKHWVLARRSTTDPTKIAYYTAYAPAGTTLNELIAVAGTRRAIEECFQSAKGQCGLDDYQVRRHPAW</sequence>
<dbReference type="Proteomes" id="UP001500037">
    <property type="component" value="Unassembled WGS sequence"/>
</dbReference>
<gene>
    <name evidence="1" type="ORF">GCM10009665_79370</name>
</gene>
<organism evidence="1 2">
    <name type="scientific">Kitasatospora nipponensis</name>
    <dbReference type="NCBI Taxonomy" id="258049"/>
    <lineage>
        <taxon>Bacteria</taxon>
        <taxon>Bacillati</taxon>
        <taxon>Actinomycetota</taxon>
        <taxon>Actinomycetes</taxon>
        <taxon>Kitasatosporales</taxon>
        <taxon>Streptomycetaceae</taxon>
        <taxon>Kitasatospora</taxon>
    </lineage>
</organism>
<protein>
    <recommendedName>
        <fullName evidence="3">DDE family transposase</fullName>
    </recommendedName>
</protein>
<evidence type="ECO:0000313" key="1">
    <source>
        <dbReference type="EMBL" id="GAA1073732.1"/>
    </source>
</evidence>
<evidence type="ECO:0008006" key="3">
    <source>
        <dbReference type="Google" id="ProtNLM"/>
    </source>
</evidence>
<accession>A0ABP4DW20</accession>